<proteinExistence type="predicted"/>
<evidence type="ECO:0000313" key="2">
    <source>
        <dbReference type="EMBL" id="NMC61875.1"/>
    </source>
</evidence>
<sequence>MRLRNVLLLFVCSTFFTMQFTSLGVETAQAAASKKRVATRLSPAKKLKKVCPRITNLSGLLIKTTAGGHIPKSDPRYSGFSIICGSHCVPFPATVYHCDGSVAFKMGYYGRWDGNGKSRGYCGAGGQGGCPTSYVRSKNRSLRCNGAVYLAQGGGRCMRFNINSNRSGGV</sequence>
<evidence type="ECO:0008006" key="4">
    <source>
        <dbReference type="Google" id="ProtNLM"/>
    </source>
</evidence>
<dbReference type="AlphaFoldDB" id="A0A7X9IKE2"/>
<keyword evidence="1" id="KW-0732">Signal</keyword>
<comment type="caution">
    <text evidence="2">The sequence shown here is derived from an EMBL/GenBank/DDBJ whole genome shotgun (WGS) entry which is preliminary data.</text>
</comment>
<gene>
    <name evidence="2" type="ORF">GYA55_01765</name>
</gene>
<name>A0A7X9IKE2_9DELT</name>
<feature type="signal peptide" evidence="1">
    <location>
        <begin position="1"/>
        <end position="18"/>
    </location>
</feature>
<reference evidence="2 3" key="1">
    <citation type="journal article" date="2020" name="Biotechnol. Biofuels">
        <title>New insights from the biogas microbiome by comprehensive genome-resolved metagenomics of nearly 1600 species originating from multiple anaerobic digesters.</title>
        <authorList>
            <person name="Campanaro S."/>
            <person name="Treu L."/>
            <person name="Rodriguez-R L.M."/>
            <person name="Kovalovszki A."/>
            <person name="Ziels R.M."/>
            <person name="Maus I."/>
            <person name="Zhu X."/>
            <person name="Kougias P.G."/>
            <person name="Basile A."/>
            <person name="Luo G."/>
            <person name="Schluter A."/>
            <person name="Konstantinidis K.T."/>
            <person name="Angelidaki I."/>
        </authorList>
    </citation>
    <scope>NUCLEOTIDE SEQUENCE [LARGE SCALE GENOMIC DNA]</scope>
    <source>
        <strain evidence="2">AS27yjCOA_65</strain>
    </source>
</reference>
<dbReference type="Proteomes" id="UP000524246">
    <property type="component" value="Unassembled WGS sequence"/>
</dbReference>
<protein>
    <recommendedName>
        <fullName evidence="4">DUF3761 domain-containing protein</fullName>
    </recommendedName>
</protein>
<organism evidence="2 3">
    <name type="scientific">SAR324 cluster bacterium</name>
    <dbReference type="NCBI Taxonomy" id="2024889"/>
    <lineage>
        <taxon>Bacteria</taxon>
        <taxon>Deltaproteobacteria</taxon>
        <taxon>SAR324 cluster</taxon>
    </lineage>
</organism>
<dbReference type="EMBL" id="JAAZON010000067">
    <property type="protein sequence ID" value="NMC61875.1"/>
    <property type="molecule type" value="Genomic_DNA"/>
</dbReference>
<accession>A0A7X9IKE2</accession>
<feature type="chain" id="PRO_5031299993" description="DUF3761 domain-containing protein" evidence="1">
    <location>
        <begin position="19"/>
        <end position="170"/>
    </location>
</feature>
<evidence type="ECO:0000313" key="3">
    <source>
        <dbReference type="Proteomes" id="UP000524246"/>
    </source>
</evidence>
<evidence type="ECO:0000256" key="1">
    <source>
        <dbReference type="SAM" id="SignalP"/>
    </source>
</evidence>